<dbReference type="Pfam" id="PF00059">
    <property type="entry name" value="Lectin_C"/>
    <property type="match status" value="1"/>
</dbReference>
<feature type="chain" id="PRO_5036464074" description="C-type lectin domain-containing protein" evidence="2">
    <location>
        <begin position="20"/>
        <end position="162"/>
    </location>
</feature>
<dbReference type="EnsemblMetazoa" id="G15148.1">
    <property type="protein sequence ID" value="G15148.1:cds"/>
    <property type="gene ID" value="G15148"/>
</dbReference>
<dbReference type="InterPro" id="IPR016186">
    <property type="entry name" value="C-type_lectin-like/link_sf"/>
</dbReference>
<evidence type="ECO:0000313" key="4">
    <source>
        <dbReference type="EnsemblMetazoa" id="G15148.1:cds"/>
    </source>
</evidence>
<evidence type="ECO:0000259" key="3">
    <source>
        <dbReference type="PROSITE" id="PS50041"/>
    </source>
</evidence>
<evidence type="ECO:0000256" key="1">
    <source>
        <dbReference type="ARBA" id="ARBA00023157"/>
    </source>
</evidence>
<dbReference type="Gene3D" id="3.10.100.10">
    <property type="entry name" value="Mannose-Binding Protein A, subunit A"/>
    <property type="match status" value="1"/>
</dbReference>
<feature type="domain" description="C-type lectin" evidence="3">
    <location>
        <begin position="28"/>
        <end position="149"/>
    </location>
</feature>
<sequence>MKISYLLICMVFEILCVSAECPDNWVRHADSCYLFINRYIMEWIDAMTFCETFDAKLAEVETAVEETFLRHEANIYGAGRGSFWIGGSDVMAEGKWKWMTSNTPINYTNWARGSPSNSYGAEHCLCLYYHAQFFWNDESCTTRNPFICEKDANSPALGFLVG</sequence>
<dbReference type="InterPro" id="IPR016187">
    <property type="entry name" value="CTDL_fold"/>
</dbReference>
<dbReference type="OrthoDB" id="6141373at2759"/>
<accession>A0A8W8IRV6</accession>
<dbReference type="AlphaFoldDB" id="A0A8W8IRV6"/>
<dbReference type="CDD" id="cd00037">
    <property type="entry name" value="CLECT"/>
    <property type="match status" value="1"/>
</dbReference>
<dbReference type="SUPFAM" id="SSF56436">
    <property type="entry name" value="C-type lectin-like"/>
    <property type="match status" value="1"/>
</dbReference>
<dbReference type="PROSITE" id="PS00615">
    <property type="entry name" value="C_TYPE_LECTIN_1"/>
    <property type="match status" value="1"/>
</dbReference>
<dbReference type="PROSITE" id="PS50041">
    <property type="entry name" value="C_TYPE_LECTIN_2"/>
    <property type="match status" value="1"/>
</dbReference>
<name>A0A8W8IRV6_MAGGI</name>
<organism evidence="4 5">
    <name type="scientific">Magallana gigas</name>
    <name type="common">Pacific oyster</name>
    <name type="synonym">Crassostrea gigas</name>
    <dbReference type="NCBI Taxonomy" id="29159"/>
    <lineage>
        <taxon>Eukaryota</taxon>
        <taxon>Metazoa</taxon>
        <taxon>Spiralia</taxon>
        <taxon>Lophotrochozoa</taxon>
        <taxon>Mollusca</taxon>
        <taxon>Bivalvia</taxon>
        <taxon>Autobranchia</taxon>
        <taxon>Pteriomorphia</taxon>
        <taxon>Ostreida</taxon>
        <taxon>Ostreoidea</taxon>
        <taxon>Ostreidae</taxon>
        <taxon>Magallana</taxon>
    </lineage>
</organism>
<evidence type="ECO:0000313" key="5">
    <source>
        <dbReference type="Proteomes" id="UP000005408"/>
    </source>
</evidence>
<evidence type="ECO:0000256" key="2">
    <source>
        <dbReference type="SAM" id="SignalP"/>
    </source>
</evidence>
<dbReference type="PANTHER" id="PTHR22803">
    <property type="entry name" value="MANNOSE, PHOSPHOLIPASE, LECTIN RECEPTOR RELATED"/>
    <property type="match status" value="1"/>
</dbReference>
<dbReference type="InterPro" id="IPR001304">
    <property type="entry name" value="C-type_lectin-like"/>
</dbReference>
<dbReference type="InterPro" id="IPR050111">
    <property type="entry name" value="C-type_lectin/snaclec_domain"/>
</dbReference>
<protein>
    <recommendedName>
        <fullName evidence="3">C-type lectin domain-containing protein</fullName>
    </recommendedName>
</protein>
<keyword evidence="5" id="KW-1185">Reference proteome</keyword>
<keyword evidence="1" id="KW-1015">Disulfide bond</keyword>
<feature type="signal peptide" evidence="2">
    <location>
        <begin position="1"/>
        <end position="19"/>
    </location>
</feature>
<dbReference type="SMART" id="SM00034">
    <property type="entry name" value="CLECT"/>
    <property type="match status" value="1"/>
</dbReference>
<dbReference type="InterPro" id="IPR018378">
    <property type="entry name" value="C-type_lectin_CS"/>
</dbReference>
<dbReference type="Proteomes" id="UP000005408">
    <property type="component" value="Unassembled WGS sequence"/>
</dbReference>
<dbReference type="OMA" id="IMEWIDA"/>
<reference evidence="4" key="1">
    <citation type="submission" date="2022-08" db="UniProtKB">
        <authorList>
            <consortium name="EnsemblMetazoa"/>
        </authorList>
    </citation>
    <scope>IDENTIFICATION</scope>
    <source>
        <strain evidence="4">05x7-T-G4-1.051#20</strain>
    </source>
</reference>
<proteinExistence type="predicted"/>
<keyword evidence="2" id="KW-0732">Signal</keyword>